<proteinExistence type="inferred from homology"/>
<dbReference type="Gene3D" id="2.40.40.20">
    <property type="match status" value="1"/>
</dbReference>
<evidence type="ECO:0000313" key="10">
    <source>
        <dbReference type="Proteomes" id="UP001454086"/>
    </source>
</evidence>
<dbReference type="RefSeq" id="WP_025484448.1">
    <property type="nucleotide sequence ID" value="NZ_JBBMFM010000001.1"/>
</dbReference>
<dbReference type="Proteomes" id="UP001454086">
    <property type="component" value="Unassembled WGS sequence"/>
</dbReference>
<dbReference type="Gene3D" id="3.40.50.740">
    <property type="match status" value="1"/>
</dbReference>
<keyword evidence="6" id="KW-0408">Iron</keyword>
<evidence type="ECO:0000256" key="2">
    <source>
        <dbReference type="ARBA" id="ARBA00010312"/>
    </source>
</evidence>
<evidence type="ECO:0000256" key="4">
    <source>
        <dbReference type="ARBA" id="ARBA00022723"/>
    </source>
</evidence>
<comment type="caution">
    <text evidence="9">The sequence shown here is derived from an EMBL/GenBank/DDBJ whole genome shotgun (WGS) entry which is preliminary data.</text>
</comment>
<reference evidence="9 10" key="1">
    <citation type="submission" date="2024-03" db="EMBL/GenBank/DDBJ databases">
        <title>Human intestinal bacterial collection.</title>
        <authorList>
            <person name="Pauvert C."/>
            <person name="Hitch T.C.A."/>
            <person name="Clavel T."/>
        </authorList>
    </citation>
    <scope>NUCLEOTIDE SEQUENCE [LARGE SCALE GENOMIC DNA]</scope>
    <source>
        <strain evidence="9 10">CLA-SR-H021</strain>
    </source>
</reference>
<dbReference type="PANTHER" id="PTHR43742">
    <property type="entry name" value="TRIMETHYLAMINE-N-OXIDE REDUCTASE"/>
    <property type="match status" value="1"/>
</dbReference>
<dbReference type="InterPro" id="IPR006657">
    <property type="entry name" value="MoPterin_dinucl-bd_dom"/>
</dbReference>
<dbReference type="Pfam" id="PF01568">
    <property type="entry name" value="Molydop_binding"/>
    <property type="match status" value="1"/>
</dbReference>
<dbReference type="SUPFAM" id="SSF53706">
    <property type="entry name" value="Formate dehydrogenase/DMSO reductase, domains 1-3"/>
    <property type="match status" value="1"/>
</dbReference>
<dbReference type="SUPFAM" id="SSF50692">
    <property type="entry name" value="ADC-like"/>
    <property type="match status" value="1"/>
</dbReference>
<sequence>MTELEKKLKAKIPGDDTGIEIRHSLCAICSPSHHCGLDCYVKDGKIIRVEGTPEHPYSHGKLCTKGSSQRNYIYREDRIRTPLRRVGERGEGKFEPISWDEAYHLIAEGLNKVKEEYSPHSVAFYSGYSKWYRPIFHRFAHVFGSVNFGTDDSVCAVSKKIADKVTAGCEGSADLAHANTFLGWNYDGYYSHHLSVEGVRRFKERGGKVIIIDIRDTPAAKNLADIFLHINPGTDGALALGMARLIIENGWADMDYVEKYTYGFEAYKTLVQEYPLDKVSGITGIKPEDIYEATKLFATNGPASTNYSASALVHHINGFNAHRAVLCLAALTGNFDRAGGNYPEPASFLRQSAGFKTRDEEFRTCREPDGPARIGAGRFPLWDTKFNEFQAMDLIRQMEEETPYPVKAIFALGLNAKMFPETDRLLEVMKRKLDFIVDVDLFMTTSANYADIVLPACTSVERSELKCYAGGYLFYTKPAIQPLYESKSDVDILCELASVMKLDDELLKKGYEACLDWMIDGCGLTIGDLKKSDLPVKVPTAVWPVQPGGCLKNGFNTPTGKFEFYSMTIAAVDSRFGLDPLPSYRDPLDDQNSPEMKEKYPFYLCTGARMPYAIHSRVHETPWLRSLRPHPTCEINCQDADRLGLMDGDDVTLSSPYGEIHMMVKVTGKIKPGVILALHGYTEANVNNLIGRNHLDPYTGFPGYKGMRCNISKSEETEE</sequence>
<dbReference type="Gene3D" id="3.40.228.10">
    <property type="entry name" value="Dimethylsulfoxide Reductase, domain 2"/>
    <property type="match status" value="1"/>
</dbReference>
<keyword evidence="7" id="KW-0411">Iron-sulfur</keyword>
<name>A0ABV1CZ50_9FIRM</name>
<dbReference type="PROSITE" id="PS51669">
    <property type="entry name" value="4FE4S_MOW_BIS_MGD"/>
    <property type="match status" value="1"/>
</dbReference>
<dbReference type="PROSITE" id="PS00490">
    <property type="entry name" value="MOLYBDOPTERIN_PROK_2"/>
    <property type="match status" value="1"/>
</dbReference>
<keyword evidence="4" id="KW-0479">Metal-binding</keyword>
<evidence type="ECO:0000256" key="1">
    <source>
        <dbReference type="ARBA" id="ARBA00001942"/>
    </source>
</evidence>
<comment type="cofactor">
    <cofactor evidence="1">
        <name>Mo-bis(molybdopterin guanine dinucleotide)</name>
        <dbReference type="ChEBI" id="CHEBI:60539"/>
    </cofactor>
</comment>
<dbReference type="Pfam" id="PF04879">
    <property type="entry name" value="Molybdop_Fe4S4"/>
    <property type="match status" value="1"/>
</dbReference>
<keyword evidence="5" id="KW-0560">Oxidoreductase</keyword>
<organism evidence="9 10">
    <name type="scientific">Enterocloster hominis</name>
    <name type="common">ex Hitch et al. 2024</name>
    <dbReference type="NCBI Taxonomy" id="1917870"/>
    <lineage>
        <taxon>Bacteria</taxon>
        <taxon>Bacillati</taxon>
        <taxon>Bacillota</taxon>
        <taxon>Clostridia</taxon>
        <taxon>Lachnospirales</taxon>
        <taxon>Lachnospiraceae</taxon>
        <taxon>Enterocloster</taxon>
    </lineage>
</organism>
<evidence type="ECO:0000259" key="8">
    <source>
        <dbReference type="PROSITE" id="PS51669"/>
    </source>
</evidence>
<dbReference type="EMBL" id="JBBMFM010000001">
    <property type="protein sequence ID" value="MEQ2423403.1"/>
    <property type="molecule type" value="Genomic_DNA"/>
</dbReference>
<dbReference type="InterPro" id="IPR006655">
    <property type="entry name" value="Mopterin_OxRdtase_prok_CS"/>
</dbReference>
<dbReference type="Pfam" id="PF00384">
    <property type="entry name" value="Molybdopterin"/>
    <property type="match status" value="1"/>
</dbReference>
<evidence type="ECO:0000313" key="9">
    <source>
        <dbReference type="EMBL" id="MEQ2423403.1"/>
    </source>
</evidence>
<evidence type="ECO:0000256" key="7">
    <source>
        <dbReference type="ARBA" id="ARBA00023014"/>
    </source>
</evidence>
<evidence type="ECO:0000256" key="3">
    <source>
        <dbReference type="ARBA" id="ARBA00022505"/>
    </source>
</evidence>
<dbReference type="InterPro" id="IPR006656">
    <property type="entry name" value="Mopterin_OxRdtase"/>
</dbReference>
<dbReference type="InterPro" id="IPR050612">
    <property type="entry name" value="Prok_Mopterin_Oxidored"/>
</dbReference>
<keyword evidence="10" id="KW-1185">Reference proteome</keyword>
<keyword evidence="3" id="KW-0500">Molybdenum</keyword>
<dbReference type="InterPro" id="IPR006963">
    <property type="entry name" value="Mopterin_OxRdtase_4Fe-4S_dom"/>
</dbReference>
<dbReference type="SMART" id="SM00926">
    <property type="entry name" value="Molybdop_Fe4S4"/>
    <property type="match status" value="1"/>
</dbReference>
<comment type="similarity">
    <text evidence="2">Belongs to the prokaryotic molybdopterin-containing oxidoreductase family.</text>
</comment>
<evidence type="ECO:0000256" key="5">
    <source>
        <dbReference type="ARBA" id="ARBA00023002"/>
    </source>
</evidence>
<dbReference type="PANTHER" id="PTHR43742:SF6">
    <property type="entry name" value="OXIDOREDUCTASE YYAE-RELATED"/>
    <property type="match status" value="1"/>
</dbReference>
<accession>A0ABV1CZ50</accession>
<dbReference type="InterPro" id="IPR009010">
    <property type="entry name" value="Asp_de-COase-like_dom_sf"/>
</dbReference>
<dbReference type="Gene3D" id="2.20.25.90">
    <property type="entry name" value="ADC-like domains"/>
    <property type="match status" value="1"/>
</dbReference>
<evidence type="ECO:0000256" key="6">
    <source>
        <dbReference type="ARBA" id="ARBA00023004"/>
    </source>
</evidence>
<gene>
    <name evidence="9" type="ORF">WMQ36_00315</name>
</gene>
<protein>
    <submittedName>
        <fullName evidence="9">Molybdopterin-dependent oxidoreductase</fullName>
    </submittedName>
</protein>
<feature type="domain" description="4Fe-4S Mo/W bis-MGD-type" evidence="8">
    <location>
        <begin position="19"/>
        <end position="77"/>
    </location>
</feature>